<comment type="caution">
    <text evidence="5">The sequence shown here is derived from an EMBL/GenBank/DDBJ whole genome shotgun (WGS) entry which is preliminary data.</text>
</comment>
<dbReference type="Pfam" id="PF00535">
    <property type="entry name" value="Glycos_transf_2"/>
    <property type="match status" value="1"/>
</dbReference>
<evidence type="ECO:0000256" key="3">
    <source>
        <dbReference type="ARBA" id="ARBA00022679"/>
    </source>
</evidence>
<accession>A0A829FFP7</accession>
<dbReference type="PANTHER" id="PTHR43685:SF5">
    <property type="entry name" value="GLYCOSYLTRANSFERASE EPSE-RELATED"/>
    <property type="match status" value="1"/>
</dbReference>
<dbReference type="AlphaFoldDB" id="A0A829FFP7"/>
<dbReference type="InterPro" id="IPR029044">
    <property type="entry name" value="Nucleotide-diphossugar_trans"/>
</dbReference>
<reference evidence="5 6" key="1">
    <citation type="submission" date="2013-02" db="EMBL/GenBank/DDBJ databases">
        <title>The Genome Sequence of Enterococcus faecium HM1072.</title>
        <authorList>
            <consortium name="The Broad Institute Genome Sequencing Platform"/>
            <consortium name="The Broad Institute Genome Sequencing Center for Infectious Disease"/>
            <person name="Earl A.M."/>
            <person name="Gilmore M.S."/>
            <person name="Lebreton F."/>
            <person name="Courvalin P."/>
            <person name="Walker B."/>
            <person name="Young S.K."/>
            <person name="Zeng Q."/>
            <person name="Gargeya S."/>
            <person name="Fitzgerald M."/>
            <person name="Haas B."/>
            <person name="Abouelleil A."/>
            <person name="Alvarado L."/>
            <person name="Arachchi H.M."/>
            <person name="Berlin A.M."/>
            <person name="Chapman S.B."/>
            <person name="Dewar J."/>
            <person name="Goldberg J."/>
            <person name="Griggs A."/>
            <person name="Gujja S."/>
            <person name="Hansen M."/>
            <person name="Howarth C."/>
            <person name="Imamovic A."/>
            <person name="Larimer J."/>
            <person name="McCowan C."/>
            <person name="Murphy C."/>
            <person name="Neiman D."/>
            <person name="Pearson M."/>
            <person name="Priest M."/>
            <person name="Roberts A."/>
            <person name="Saif S."/>
            <person name="Shea T."/>
            <person name="Sisk P."/>
            <person name="Sykes S."/>
            <person name="Wortman J."/>
            <person name="Nusbaum C."/>
            <person name="Birren B."/>
        </authorList>
    </citation>
    <scope>NUCLEOTIDE SEQUENCE [LARGE SCALE GENOMIC DNA]</scope>
    <source>
        <strain evidence="5 6">HM1072</strain>
    </source>
</reference>
<dbReference type="InterPro" id="IPR001173">
    <property type="entry name" value="Glyco_trans_2-like"/>
</dbReference>
<name>A0A829FFP7_ENTFC</name>
<evidence type="ECO:0000313" key="5">
    <source>
        <dbReference type="EMBL" id="EOM25957.1"/>
    </source>
</evidence>
<protein>
    <recommendedName>
        <fullName evidence="4">Glycosyltransferase 2-like domain-containing protein</fullName>
    </recommendedName>
</protein>
<sequence length="274" mass="31635">MENKNVSMLLSLYDKEKPEYLKEALTSIFEQTVMPKEIVLVYDGPINEKLQVVVTYFQQKDPHLFTVVKLEKNQGLGIALAIGLEHTKNRLVARMDTDDIMEPQRLEKQLEIFQKDPEIAIVGSNIEEFTGTLSNVIGKRIVPEYNNAIRVFSKRRNPFNHMTVMFDKKAILEVGNYQPLSGFEDYYLWARLLKAGYKGYNIQETLVYARTGKDMYARRGGMKYLGSGLMGRYRIWKDGLGSVKDFIIVSCGHIFISLLPNQLRGKFYQTQLRK</sequence>
<organism evidence="5 6">
    <name type="scientific">Enterococcus faecium EnGen0192</name>
    <dbReference type="NCBI Taxonomy" id="1157487"/>
    <lineage>
        <taxon>Bacteria</taxon>
        <taxon>Bacillati</taxon>
        <taxon>Bacillota</taxon>
        <taxon>Bacilli</taxon>
        <taxon>Lactobacillales</taxon>
        <taxon>Enterococcaceae</taxon>
        <taxon>Enterococcus</taxon>
    </lineage>
</organism>
<keyword evidence="3" id="KW-0808">Transferase</keyword>
<comment type="similarity">
    <text evidence="1">Belongs to the glycosyltransferase 2 family.</text>
</comment>
<proteinExistence type="inferred from homology"/>
<dbReference type="GO" id="GO:0016757">
    <property type="term" value="F:glycosyltransferase activity"/>
    <property type="evidence" value="ECO:0007669"/>
    <property type="project" value="UniProtKB-KW"/>
</dbReference>
<feature type="domain" description="Glycosyltransferase 2-like" evidence="4">
    <location>
        <begin position="15"/>
        <end position="166"/>
    </location>
</feature>
<dbReference type="Gene3D" id="3.90.550.10">
    <property type="entry name" value="Spore Coat Polysaccharide Biosynthesis Protein SpsA, Chain A"/>
    <property type="match status" value="1"/>
</dbReference>
<evidence type="ECO:0000256" key="2">
    <source>
        <dbReference type="ARBA" id="ARBA00022676"/>
    </source>
</evidence>
<dbReference type="EMBL" id="AITY01000021">
    <property type="protein sequence ID" value="EOM25957.1"/>
    <property type="molecule type" value="Genomic_DNA"/>
</dbReference>
<evidence type="ECO:0000256" key="1">
    <source>
        <dbReference type="ARBA" id="ARBA00006739"/>
    </source>
</evidence>
<dbReference type="Proteomes" id="UP000013897">
    <property type="component" value="Unassembled WGS sequence"/>
</dbReference>
<evidence type="ECO:0000259" key="4">
    <source>
        <dbReference type="Pfam" id="PF00535"/>
    </source>
</evidence>
<dbReference type="SUPFAM" id="SSF53448">
    <property type="entry name" value="Nucleotide-diphospho-sugar transferases"/>
    <property type="match status" value="1"/>
</dbReference>
<keyword evidence="2" id="KW-0328">Glycosyltransferase</keyword>
<evidence type="ECO:0000313" key="6">
    <source>
        <dbReference type="Proteomes" id="UP000013897"/>
    </source>
</evidence>
<dbReference type="InterPro" id="IPR050834">
    <property type="entry name" value="Glycosyltransf_2"/>
</dbReference>
<dbReference type="PANTHER" id="PTHR43685">
    <property type="entry name" value="GLYCOSYLTRANSFERASE"/>
    <property type="match status" value="1"/>
</dbReference>
<gene>
    <name evidence="5" type="ORF">SSM_01086</name>
</gene>